<organism evidence="1">
    <name type="scientific">Pararge aegeria</name>
    <name type="common">speckled wood butterfly</name>
    <dbReference type="NCBI Taxonomy" id="116150"/>
    <lineage>
        <taxon>Eukaryota</taxon>
        <taxon>Metazoa</taxon>
        <taxon>Ecdysozoa</taxon>
        <taxon>Arthropoda</taxon>
        <taxon>Hexapoda</taxon>
        <taxon>Insecta</taxon>
        <taxon>Pterygota</taxon>
        <taxon>Neoptera</taxon>
        <taxon>Endopterygota</taxon>
        <taxon>Lepidoptera</taxon>
        <taxon>Glossata</taxon>
        <taxon>Ditrysia</taxon>
        <taxon>Papilionoidea</taxon>
        <taxon>Nymphalidae</taxon>
        <taxon>Satyrinae</taxon>
        <taxon>Satyrini</taxon>
        <taxon>Parargina</taxon>
        <taxon>Pararge</taxon>
    </lineage>
</organism>
<accession>S4P0D1</accession>
<protein>
    <submittedName>
        <fullName evidence="1">Uncharacterized protein</fullName>
    </submittedName>
</protein>
<feature type="non-terminal residue" evidence="1">
    <location>
        <position position="72"/>
    </location>
</feature>
<name>S4P0D1_9NEOP</name>
<reference evidence="1" key="2">
    <citation type="submission" date="2013-05" db="EMBL/GenBank/DDBJ databases">
        <authorList>
            <person name="Carter J.-M."/>
            <person name="Baker S.C."/>
            <person name="Pink R."/>
            <person name="Carter D.R.F."/>
            <person name="Collins A."/>
            <person name="Tomlin J."/>
            <person name="Gibbs M."/>
            <person name="Breuker C.J."/>
        </authorList>
    </citation>
    <scope>NUCLEOTIDE SEQUENCE</scope>
    <source>
        <tissue evidence="1">Ovary</tissue>
    </source>
</reference>
<sequence length="72" mass="7811">MDASADSDVAFVCDERLRAHITLHSDEDERAPASDSDHIIKELPAPWAGRTFVLSRALPAARAALLARSVRA</sequence>
<proteinExistence type="predicted"/>
<dbReference type="AlphaFoldDB" id="S4P0D1"/>
<evidence type="ECO:0000313" key="1">
    <source>
        <dbReference type="EMBL" id="JAA83174.1"/>
    </source>
</evidence>
<dbReference type="EMBL" id="GAIX01009386">
    <property type="protein sequence ID" value="JAA83174.1"/>
    <property type="molecule type" value="Transcribed_RNA"/>
</dbReference>
<reference evidence="1" key="1">
    <citation type="journal article" date="2013" name="BMC Genomics">
        <title>Unscrambling butterfly oogenesis.</title>
        <authorList>
            <person name="Carter J.M."/>
            <person name="Baker S.C."/>
            <person name="Pink R."/>
            <person name="Carter D.R."/>
            <person name="Collins A."/>
            <person name="Tomlin J."/>
            <person name="Gibbs M."/>
            <person name="Breuker C.J."/>
        </authorList>
    </citation>
    <scope>NUCLEOTIDE SEQUENCE</scope>
    <source>
        <tissue evidence="1">Ovary</tissue>
    </source>
</reference>